<proteinExistence type="predicted"/>
<feature type="domain" description="Acyl-CoA thioesterase-like C-terminal" evidence="2">
    <location>
        <begin position="124"/>
        <end position="257"/>
    </location>
</feature>
<dbReference type="InterPro" id="IPR042171">
    <property type="entry name" value="Acyl-CoA_hotdog"/>
</dbReference>
<dbReference type="InterPro" id="IPR029069">
    <property type="entry name" value="HotDog_dom_sf"/>
</dbReference>
<organism evidence="3">
    <name type="scientific">hydrothermal vent metagenome</name>
    <dbReference type="NCBI Taxonomy" id="652676"/>
    <lineage>
        <taxon>unclassified sequences</taxon>
        <taxon>metagenomes</taxon>
        <taxon>ecological metagenomes</taxon>
    </lineage>
</organism>
<evidence type="ECO:0000313" key="3">
    <source>
        <dbReference type="EMBL" id="VAW02205.1"/>
    </source>
</evidence>
<protein>
    <submittedName>
        <fullName evidence="3">TesB-like acyl-CoA thioesterase 1</fullName>
    </submittedName>
</protein>
<dbReference type="InterPro" id="IPR049449">
    <property type="entry name" value="TesB_ACOT8-like_N"/>
</dbReference>
<accession>A0A3B0S7A1</accession>
<dbReference type="Pfam" id="PF20789">
    <property type="entry name" value="4HBT_3C"/>
    <property type="match status" value="1"/>
</dbReference>
<reference evidence="3" key="1">
    <citation type="submission" date="2018-06" db="EMBL/GenBank/DDBJ databases">
        <authorList>
            <person name="Zhirakovskaya E."/>
        </authorList>
    </citation>
    <scope>NUCLEOTIDE SEQUENCE</scope>
</reference>
<dbReference type="Pfam" id="PF13622">
    <property type="entry name" value="4HBT_3"/>
    <property type="match status" value="1"/>
</dbReference>
<name>A0A3B0S7A1_9ZZZZ</name>
<gene>
    <name evidence="3" type="ORF">MNBD_ALPHA05-541</name>
</gene>
<feature type="non-terminal residue" evidence="3">
    <location>
        <position position="258"/>
    </location>
</feature>
<dbReference type="SUPFAM" id="SSF54637">
    <property type="entry name" value="Thioesterase/thiol ester dehydrase-isomerase"/>
    <property type="match status" value="2"/>
</dbReference>
<dbReference type="Gene3D" id="2.40.160.210">
    <property type="entry name" value="Acyl-CoA thioesterase, double hotdog domain"/>
    <property type="match status" value="1"/>
</dbReference>
<evidence type="ECO:0000259" key="2">
    <source>
        <dbReference type="Pfam" id="PF20789"/>
    </source>
</evidence>
<dbReference type="AlphaFoldDB" id="A0A3B0S7A1"/>
<evidence type="ECO:0000259" key="1">
    <source>
        <dbReference type="Pfam" id="PF13622"/>
    </source>
</evidence>
<feature type="domain" description="Acyl-CoA thioesterase-like N-terminal HotDog" evidence="1">
    <location>
        <begin position="22"/>
        <end position="103"/>
    </location>
</feature>
<dbReference type="InterPro" id="IPR049450">
    <property type="entry name" value="ACOT8-like_C"/>
</dbReference>
<dbReference type="EMBL" id="UOEH01000358">
    <property type="protein sequence ID" value="VAW02205.1"/>
    <property type="molecule type" value="Genomic_DNA"/>
</dbReference>
<sequence>MTYSTLIDSASFVDGRLSLTIPDAWMQGRTTYGGLSAALCLEAALQTFTDLPPLRSATIAFIGPAGGAVEGRARLLRRGKSVTFVEADVTGDKGIATRCVFAFGGARVSALEQSFTPMPTLPAPEDCAPLMPEGLEPAFTQHFDTRLASGARPISGSSEHDLFLWVRHKQHGGDSLSALLALADIPPPAVFAMFTAPAPISSMTWMVNFLTDRPATRDGWWLLQSRADNASQGYSSQDMLVWNRDGELVIAGRQSVAI</sequence>